<sequence>QLQKADKIKQDESILLHIKDKDCVSLEVLYHKCCYRQHTIFLSRSTSTTDKQLNEPRFHVGYKTFCERIIRQRLIVNQEALRMSQLTRSFSDLARHIEEEVDQCLPSAGVSCP</sequence>
<dbReference type="AlphaFoldDB" id="A0A1A8AHN4"/>
<proteinExistence type="predicted"/>
<feature type="non-terminal residue" evidence="1">
    <location>
        <position position="1"/>
    </location>
</feature>
<accession>A0A1A8AHN4</accession>
<protein>
    <submittedName>
        <fullName evidence="1">Uncharacterized protein</fullName>
    </submittedName>
</protein>
<evidence type="ECO:0000313" key="1">
    <source>
        <dbReference type="EMBL" id="SBP54203.1"/>
    </source>
</evidence>
<reference evidence="1" key="2">
    <citation type="submission" date="2016-06" db="EMBL/GenBank/DDBJ databases">
        <title>The genome of a short-lived fish provides insights into sex chromosome evolution and the genetic control of aging.</title>
        <authorList>
            <person name="Reichwald K."/>
            <person name="Felder M."/>
            <person name="Petzold A."/>
            <person name="Koch P."/>
            <person name="Groth M."/>
            <person name="Platzer M."/>
        </authorList>
    </citation>
    <scope>NUCLEOTIDE SEQUENCE</scope>
    <source>
        <tissue evidence="1">Brain</tissue>
    </source>
</reference>
<gene>
    <name evidence="1" type="primary">Sp-Adpgk_2</name>
</gene>
<name>A0A1A8AHN4_NOTFU</name>
<dbReference type="EMBL" id="HADY01015718">
    <property type="protein sequence ID" value="SBP54203.1"/>
    <property type="molecule type" value="Transcribed_RNA"/>
</dbReference>
<reference evidence="1" key="1">
    <citation type="submission" date="2016-05" db="EMBL/GenBank/DDBJ databases">
        <authorList>
            <person name="Lavstsen T."/>
            <person name="Jespersen J.S."/>
        </authorList>
    </citation>
    <scope>NUCLEOTIDE SEQUENCE</scope>
    <source>
        <tissue evidence="1">Brain</tissue>
    </source>
</reference>
<organism evidence="1">
    <name type="scientific">Nothobranchius furzeri</name>
    <name type="common">Turquoise killifish</name>
    <dbReference type="NCBI Taxonomy" id="105023"/>
    <lineage>
        <taxon>Eukaryota</taxon>
        <taxon>Metazoa</taxon>
        <taxon>Chordata</taxon>
        <taxon>Craniata</taxon>
        <taxon>Vertebrata</taxon>
        <taxon>Euteleostomi</taxon>
        <taxon>Actinopterygii</taxon>
        <taxon>Neopterygii</taxon>
        <taxon>Teleostei</taxon>
        <taxon>Neoteleostei</taxon>
        <taxon>Acanthomorphata</taxon>
        <taxon>Ovalentaria</taxon>
        <taxon>Atherinomorphae</taxon>
        <taxon>Cyprinodontiformes</taxon>
        <taxon>Nothobranchiidae</taxon>
        <taxon>Nothobranchius</taxon>
    </lineage>
</organism>